<reference evidence="1" key="1">
    <citation type="submission" date="2015-07" db="EMBL/GenBank/DDBJ databases">
        <title>Adaptation to a free-living lifestyle via gene acquisitions in the diplomonad Trepomonas sp. PC1.</title>
        <authorList>
            <person name="Xu F."/>
            <person name="Jerlstrom-Hultqvist J."/>
            <person name="Kolisko M."/>
            <person name="Simpson A.G.B."/>
            <person name="Roger A.J."/>
            <person name="Svard S.G."/>
            <person name="Andersson J.O."/>
        </authorList>
    </citation>
    <scope>NUCLEOTIDE SEQUENCE</scope>
    <source>
        <strain evidence="1">PC1</strain>
    </source>
</reference>
<dbReference type="AlphaFoldDB" id="A0A146KDZ2"/>
<sequence length="171" mass="20618">MIITKDLFSQAIQQLLQKHPELAQDTEADRYQAFAHRYNSKSKWRDLAEILHVTTKQAHDYFYNSWSQQFFDDPADYRCEIRDIYVSLLKHETKCDAITKAIQHLQTKYHDKAFYRHQLYQYLYNYKPKQRKMTKKSKLEPCKVTTVNNSQTTQAKVQFDIFESVNYLLFE</sequence>
<organism evidence="1">
    <name type="scientific">Trepomonas sp. PC1</name>
    <dbReference type="NCBI Taxonomy" id="1076344"/>
    <lineage>
        <taxon>Eukaryota</taxon>
        <taxon>Metamonada</taxon>
        <taxon>Diplomonadida</taxon>
        <taxon>Hexamitidae</taxon>
        <taxon>Hexamitinae</taxon>
        <taxon>Trepomonas</taxon>
    </lineage>
</organism>
<evidence type="ECO:0000313" key="1">
    <source>
        <dbReference type="EMBL" id="JAP95050.1"/>
    </source>
</evidence>
<name>A0A146KDZ2_9EUKA</name>
<proteinExistence type="predicted"/>
<gene>
    <name evidence="1" type="ORF">TPC1_12075</name>
</gene>
<dbReference type="EMBL" id="GDID01001556">
    <property type="protein sequence ID" value="JAP95050.1"/>
    <property type="molecule type" value="Transcribed_RNA"/>
</dbReference>
<protein>
    <submittedName>
        <fullName evidence="1">Uncharacterized protein</fullName>
    </submittedName>
</protein>
<accession>A0A146KDZ2</accession>